<evidence type="ECO:0000256" key="2">
    <source>
        <dbReference type="ARBA" id="ARBA00022737"/>
    </source>
</evidence>
<dbReference type="PROSITE" id="PS50943">
    <property type="entry name" value="HTH_CROC1"/>
    <property type="match status" value="1"/>
</dbReference>
<name>A0ABR7LJP7_9ACTN</name>
<organism evidence="6 7">
    <name type="scientific">Actinomadura alba</name>
    <dbReference type="NCBI Taxonomy" id="406431"/>
    <lineage>
        <taxon>Bacteria</taxon>
        <taxon>Bacillati</taxon>
        <taxon>Actinomycetota</taxon>
        <taxon>Actinomycetes</taxon>
        <taxon>Streptosporangiales</taxon>
        <taxon>Thermomonosporaceae</taxon>
        <taxon>Actinomadura</taxon>
    </lineage>
</organism>
<evidence type="ECO:0000259" key="5">
    <source>
        <dbReference type="PROSITE" id="PS50943"/>
    </source>
</evidence>
<protein>
    <submittedName>
        <fullName evidence="6">Helix-turn-helix domain-containing protein</fullName>
    </submittedName>
</protein>
<accession>A0ABR7LJP7</accession>
<evidence type="ECO:0000256" key="1">
    <source>
        <dbReference type="ARBA" id="ARBA00022574"/>
    </source>
</evidence>
<evidence type="ECO:0000256" key="3">
    <source>
        <dbReference type="PROSITE-ProRule" id="PRU00221"/>
    </source>
</evidence>
<feature type="repeat" description="WD" evidence="3">
    <location>
        <begin position="854"/>
        <end position="887"/>
    </location>
</feature>
<evidence type="ECO:0000313" key="6">
    <source>
        <dbReference type="EMBL" id="MBC6465080.1"/>
    </source>
</evidence>
<dbReference type="InterPro" id="IPR015943">
    <property type="entry name" value="WD40/YVTN_repeat-like_dom_sf"/>
</dbReference>
<dbReference type="SUPFAM" id="SSF47413">
    <property type="entry name" value="lambda repressor-like DNA-binding domains"/>
    <property type="match status" value="1"/>
</dbReference>
<feature type="repeat" description="WD" evidence="3">
    <location>
        <begin position="812"/>
        <end position="853"/>
    </location>
</feature>
<dbReference type="PANTHER" id="PTHR44019">
    <property type="entry name" value="WD REPEAT-CONTAINING PROTEIN 55"/>
    <property type="match status" value="1"/>
</dbReference>
<dbReference type="CDD" id="cd00093">
    <property type="entry name" value="HTH_XRE"/>
    <property type="match status" value="1"/>
</dbReference>
<dbReference type="InterPro" id="IPR049052">
    <property type="entry name" value="nSTAND1"/>
</dbReference>
<feature type="repeat" description="WD" evidence="3">
    <location>
        <begin position="1111"/>
        <end position="1144"/>
    </location>
</feature>
<keyword evidence="7" id="KW-1185">Reference proteome</keyword>
<dbReference type="InterPro" id="IPR011041">
    <property type="entry name" value="Quinoprot_gluc/sorb_DH_b-prop"/>
</dbReference>
<feature type="repeat" description="WD" evidence="3">
    <location>
        <begin position="891"/>
        <end position="922"/>
    </location>
</feature>
<dbReference type="InterPro" id="IPR050505">
    <property type="entry name" value="WDR55/POC1"/>
</dbReference>
<evidence type="ECO:0000256" key="4">
    <source>
        <dbReference type="SAM" id="MobiDB-lite"/>
    </source>
</evidence>
<dbReference type="PROSITE" id="PS50294">
    <property type="entry name" value="WD_REPEATS_REGION"/>
    <property type="match status" value="6"/>
</dbReference>
<dbReference type="PANTHER" id="PTHR44019:SF8">
    <property type="entry name" value="POC1 CENTRIOLAR PROTEIN HOMOLOG"/>
    <property type="match status" value="1"/>
</dbReference>
<gene>
    <name evidence="6" type="ORF">HKK74_06180</name>
</gene>
<sequence>MVGRPERPVDPSAGVTQQFAHQLRELRREAGLTYRELAKRSGCSVTTLSDAAGGERLPTLRVTVLYAEGCGADPAEWEQRWRAAAATLAARTREDGTPPYLGLATYGAENADRFFGRDRLVGELVDRLRGGRFLGVFGPSGSGKSSLLRAGLVPAAHAGRLSADGRGQAARVLTPGPRPLQRLPDLSDDFTGLVIVDQFEEVFTLCRDPGERTRFIDALMSAASARVVIGVRADFYGRCAEHPALVRALRDASLLVGPMSAGELREAIVKPASRDGLTVEPALVATIIQDAGNEPGALPHVSHALLETWRRRGGKALTVTGYEATGGVRGAVARTVEHVYGELSPERQRLTRHILLRLVEVGEGGGETRRRVERAELDVGEPAEVAVVLERLAGARLVSLGPGTAEIAHEALIGSWPRLRDWLSEDREGLRVHRRLTEAAATWQELNRDPGALLRGTRLTATQEWVEREENSELLTTLERSFLAASVAAERAELAGIVRRNRRLRGLAVALSVLLVVSVLTGSVAWRQREMSRSRQLAAEALAVAGTDVGGSARLALRSYGIAPTEEARSSLLSVAGHQPFGFRLAGHVGAVASVAFSPDGSLLASGGVDQGLIVWDLVGRRRVATLTGHRSPVQAVTFSPDGRSIASADTAGRVIIWDAARRTPVRTLIAQRAATVTGLGFSRDGKLLLADGVIPADGELDALPTVWAVATGRRSPRDEQRMESTEWDAGRRAYPGLRNNALVAPRGNALRSPGGGATLPSDTDPGPMPSEVPNPVEAVSSDGNAWAGSIDLGHDVSVSDPRRYGDNLLRLTGITGAVRALAFLRDGRRLVSGDSSGATILWDVHHQARIVALAGHSGAVNDVVTGPGDRLIASAGDDGIVVWDMDRMPLTGHIGDVTSVVFSPDGRHIATGGAESAARLWAPGRSAPLAELAEDDQAGSAVDNGRINAVAFSSDGRLLATGDSGAGRIWDVGARRRLGTLDVGGTVTGVAFAPRGNFVATGVGDGRVVLWDAGTRRPIASLRTGKVVTGDAVTGVAFSPDGRLLAASDRTETVTLFDVSGRAVAASLRGRSGETAQVSFSPDGRLLAAATGSGDVLLWDVRRRAVAATLRGHASSARAVAFSPDGRFLASGGFDHKVVVWDVAHRARWAVLSGHTAPVTGLAFSPDGSTLASASEDHTVIPWVVRPEEAVGKLCALTGRRSASSRSCA</sequence>
<dbReference type="Gene3D" id="3.40.50.300">
    <property type="entry name" value="P-loop containing nucleotide triphosphate hydrolases"/>
    <property type="match status" value="1"/>
</dbReference>
<dbReference type="InterPro" id="IPR019775">
    <property type="entry name" value="WD40_repeat_CS"/>
</dbReference>
<dbReference type="SUPFAM" id="SSF52540">
    <property type="entry name" value="P-loop containing nucleoside triphosphate hydrolases"/>
    <property type="match status" value="1"/>
</dbReference>
<feature type="repeat" description="WD" evidence="3">
    <location>
        <begin position="585"/>
        <end position="626"/>
    </location>
</feature>
<feature type="repeat" description="WD" evidence="3">
    <location>
        <begin position="1153"/>
        <end position="1194"/>
    </location>
</feature>
<feature type="region of interest" description="Disordered" evidence="4">
    <location>
        <begin position="746"/>
        <end position="770"/>
    </location>
</feature>
<dbReference type="Gene3D" id="1.10.260.40">
    <property type="entry name" value="lambda repressor-like DNA-binding domains"/>
    <property type="match status" value="1"/>
</dbReference>
<dbReference type="EMBL" id="JABVEC010000003">
    <property type="protein sequence ID" value="MBC6465080.1"/>
    <property type="molecule type" value="Genomic_DNA"/>
</dbReference>
<dbReference type="Pfam" id="PF20703">
    <property type="entry name" value="nSTAND1"/>
    <property type="match status" value="1"/>
</dbReference>
<dbReference type="SMART" id="SM00530">
    <property type="entry name" value="HTH_XRE"/>
    <property type="match status" value="1"/>
</dbReference>
<dbReference type="InterPro" id="IPR027417">
    <property type="entry name" value="P-loop_NTPase"/>
</dbReference>
<reference evidence="6 7" key="1">
    <citation type="submission" date="2020-06" db="EMBL/GenBank/DDBJ databases">
        <title>Actinomadura xiongansis sp. nov., isolated from soil of Baiyangdian.</title>
        <authorList>
            <person name="Zhang X."/>
        </authorList>
    </citation>
    <scope>NUCLEOTIDE SEQUENCE [LARGE SCALE GENOMIC DNA]</scope>
    <source>
        <strain evidence="6 7">HBUM206468</strain>
    </source>
</reference>
<feature type="repeat" description="WD" evidence="3">
    <location>
        <begin position="988"/>
        <end position="1022"/>
    </location>
</feature>
<dbReference type="Pfam" id="PF00400">
    <property type="entry name" value="WD40"/>
    <property type="match status" value="11"/>
</dbReference>
<keyword evidence="1 3" id="KW-0853">WD repeat</keyword>
<feature type="repeat" description="WD" evidence="3">
    <location>
        <begin position="1069"/>
        <end position="1110"/>
    </location>
</feature>
<dbReference type="RefSeq" id="WP_187242097.1">
    <property type="nucleotide sequence ID" value="NZ_BAAAOK010000017.1"/>
</dbReference>
<dbReference type="InterPro" id="IPR001387">
    <property type="entry name" value="Cro/C1-type_HTH"/>
</dbReference>
<feature type="repeat" description="WD" evidence="3">
    <location>
        <begin position="627"/>
        <end position="668"/>
    </location>
</feature>
<dbReference type="Pfam" id="PF13560">
    <property type="entry name" value="HTH_31"/>
    <property type="match status" value="1"/>
</dbReference>
<dbReference type="SUPFAM" id="SSF50978">
    <property type="entry name" value="WD40 repeat-like"/>
    <property type="match status" value="1"/>
</dbReference>
<proteinExistence type="predicted"/>
<dbReference type="PROSITE" id="PS50082">
    <property type="entry name" value="WD_REPEATS_2"/>
    <property type="match status" value="9"/>
</dbReference>
<evidence type="ECO:0000313" key="7">
    <source>
        <dbReference type="Proteomes" id="UP000805614"/>
    </source>
</evidence>
<dbReference type="InterPro" id="IPR010982">
    <property type="entry name" value="Lambda_DNA-bd_dom_sf"/>
</dbReference>
<feature type="domain" description="HTH cro/C1-type" evidence="5">
    <location>
        <begin position="23"/>
        <end position="77"/>
    </location>
</feature>
<keyword evidence="2" id="KW-0677">Repeat</keyword>
<dbReference type="InterPro" id="IPR036322">
    <property type="entry name" value="WD40_repeat_dom_sf"/>
</dbReference>
<dbReference type="InterPro" id="IPR001680">
    <property type="entry name" value="WD40_rpt"/>
</dbReference>
<comment type="caution">
    <text evidence="6">The sequence shown here is derived from an EMBL/GenBank/DDBJ whole genome shotgun (WGS) entry which is preliminary data.</text>
</comment>
<dbReference type="PROSITE" id="PS00678">
    <property type="entry name" value="WD_REPEATS_1"/>
    <property type="match status" value="3"/>
</dbReference>
<dbReference type="Proteomes" id="UP000805614">
    <property type="component" value="Unassembled WGS sequence"/>
</dbReference>
<dbReference type="Gene3D" id="2.130.10.10">
    <property type="entry name" value="YVTN repeat-like/Quinoprotein amine dehydrogenase"/>
    <property type="match status" value="4"/>
</dbReference>
<dbReference type="CDD" id="cd00200">
    <property type="entry name" value="WD40"/>
    <property type="match status" value="2"/>
</dbReference>
<dbReference type="SUPFAM" id="SSF50952">
    <property type="entry name" value="Soluble quinoprotein glucose dehydrogenase"/>
    <property type="match status" value="1"/>
</dbReference>
<dbReference type="SMART" id="SM00320">
    <property type="entry name" value="WD40"/>
    <property type="match status" value="11"/>
</dbReference>